<dbReference type="Proteomes" id="UP000762676">
    <property type="component" value="Unassembled WGS sequence"/>
</dbReference>
<evidence type="ECO:0000313" key="1">
    <source>
        <dbReference type="EMBL" id="GFS12468.1"/>
    </source>
</evidence>
<sequence length="113" mass="11895">MSAIPLIAYQEMNETKERQYVALLSTTPIAPPILSPQLGPEGHYARLCLQPAFCSVAACPLALALSPSVREDNSVLARPAPRAVQGSLSNILYGAPSGLLGDKNSSPVCPTCF</sequence>
<dbReference type="EMBL" id="BMAT01013402">
    <property type="protein sequence ID" value="GFS12468.1"/>
    <property type="molecule type" value="Genomic_DNA"/>
</dbReference>
<organism evidence="1 2">
    <name type="scientific">Elysia marginata</name>
    <dbReference type="NCBI Taxonomy" id="1093978"/>
    <lineage>
        <taxon>Eukaryota</taxon>
        <taxon>Metazoa</taxon>
        <taxon>Spiralia</taxon>
        <taxon>Lophotrochozoa</taxon>
        <taxon>Mollusca</taxon>
        <taxon>Gastropoda</taxon>
        <taxon>Heterobranchia</taxon>
        <taxon>Euthyneura</taxon>
        <taxon>Panpulmonata</taxon>
        <taxon>Sacoglossa</taxon>
        <taxon>Placobranchoidea</taxon>
        <taxon>Plakobranchidae</taxon>
        <taxon>Elysia</taxon>
    </lineage>
</organism>
<evidence type="ECO:0000313" key="2">
    <source>
        <dbReference type="Proteomes" id="UP000762676"/>
    </source>
</evidence>
<reference evidence="1 2" key="1">
    <citation type="journal article" date="2021" name="Elife">
        <title>Chloroplast acquisition without the gene transfer in kleptoplastic sea slugs, Plakobranchus ocellatus.</title>
        <authorList>
            <person name="Maeda T."/>
            <person name="Takahashi S."/>
            <person name="Yoshida T."/>
            <person name="Shimamura S."/>
            <person name="Takaki Y."/>
            <person name="Nagai Y."/>
            <person name="Toyoda A."/>
            <person name="Suzuki Y."/>
            <person name="Arimoto A."/>
            <person name="Ishii H."/>
            <person name="Satoh N."/>
            <person name="Nishiyama T."/>
            <person name="Hasebe M."/>
            <person name="Maruyama T."/>
            <person name="Minagawa J."/>
            <person name="Obokata J."/>
            <person name="Shigenobu S."/>
        </authorList>
    </citation>
    <scope>NUCLEOTIDE SEQUENCE [LARGE SCALE GENOMIC DNA]</scope>
</reference>
<dbReference type="AlphaFoldDB" id="A0AAV4IPE8"/>
<accession>A0AAV4IPE8</accession>
<protein>
    <submittedName>
        <fullName evidence="1">Uncharacterized protein</fullName>
    </submittedName>
</protein>
<gene>
    <name evidence="1" type="ORF">ElyMa_006698400</name>
</gene>
<comment type="caution">
    <text evidence="1">The sequence shown here is derived from an EMBL/GenBank/DDBJ whole genome shotgun (WGS) entry which is preliminary data.</text>
</comment>
<keyword evidence="2" id="KW-1185">Reference proteome</keyword>
<name>A0AAV4IPE8_9GAST</name>
<proteinExistence type="predicted"/>